<gene>
    <name evidence="1" type="ORF">P7K49_032528</name>
</gene>
<comment type="caution">
    <text evidence="1">The sequence shown here is derived from an EMBL/GenBank/DDBJ whole genome shotgun (WGS) entry which is preliminary data.</text>
</comment>
<reference evidence="1 2" key="1">
    <citation type="submission" date="2023-05" db="EMBL/GenBank/DDBJ databases">
        <title>B98-5 Cell Line De Novo Hybrid Assembly: An Optical Mapping Approach.</title>
        <authorList>
            <person name="Kananen K."/>
            <person name="Auerbach J.A."/>
            <person name="Kautto E."/>
            <person name="Blachly J.S."/>
        </authorList>
    </citation>
    <scope>NUCLEOTIDE SEQUENCE [LARGE SCALE GENOMIC DNA]</scope>
    <source>
        <strain evidence="1">B95-8</strain>
        <tissue evidence="1">Cell line</tissue>
    </source>
</reference>
<dbReference type="EMBL" id="JASSZA010000018">
    <property type="protein sequence ID" value="KAK2089862.1"/>
    <property type="molecule type" value="Genomic_DNA"/>
</dbReference>
<evidence type="ECO:0000313" key="1">
    <source>
        <dbReference type="EMBL" id="KAK2089862.1"/>
    </source>
</evidence>
<sequence length="111" mass="11898">MSAWCKLTEFTQEMESIIQALAQKLVGRSPCWRPAQASGGQVRAGKTRVGTHAEAALFLPNERILTHKGQARNCLDLTAWLLGTDRECTMAPANAGFPTGSQGANLLATSL</sequence>
<proteinExistence type="predicted"/>
<dbReference type="Proteomes" id="UP001266305">
    <property type="component" value="Unassembled WGS sequence"/>
</dbReference>
<protein>
    <submittedName>
        <fullName evidence="1">Uncharacterized protein</fullName>
    </submittedName>
</protein>
<organism evidence="1 2">
    <name type="scientific">Saguinus oedipus</name>
    <name type="common">Cotton-top tamarin</name>
    <name type="synonym">Oedipomidas oedipus</name>
    <dbReference type="NCBI Taxonomy" id="9490"/>
    <lineage>
        <taxon>Eukaryota</taxon>
        <taxon>Metazoa</taxon>
        <taxon>Chordata</taxon>
        <taxon>Craniata</taxon>
        <taxon>Vertebrata</taxon>
        <taxon>Euteleostomi</taxon>
        <taxon>Mammalia</taxon>
        <taxon>Eutheria</taxon>
        <taxon>Euarchontoglires</taxon>
        <taxon>Primates</taxon>
        <taxon>Haplorrhini</taxon>
        <taxon>Platyrrhini</taxon>
        <taxon>Cebidae</taxon>
        <taxon>Callitrichinae</taxon>
        <taxon>Saguinus</taxon>
    </lineage>
</organism>
<name>A0ABQ9TYH5_SAGOE</name>
<evidence type="ECO:0000313" key="2">
    <source>
        <dbReference type="Proteomes" id="UP001266305"/>
    </source>
</evidence>
<accession>A0ABQ9TYH5</accession>
<keyword evidence="2" id="KW-1185">Reference proteome</keyword>